<sequence>MTTPITVAGGKPATGRLLVVPIAKKLLLVVTSVIPVTGRLCAIYSHNWAIPA</sequence>
<protein>
    <submittedName>
        <fullName evidence="1">Uncharacterized protein</fullName>
    </submittedName>
</protein>
<evidence type="ECO:0000313" key="1">
    <source>
        <dbReference type="EMBL" id="KAH3772660.1"/>
    </source>
</evidence>
<keyword evidence="2" id="KW-1185">Reference proteome</keyword>
<comment type="caution">
    <text evidence="1">The sequence shown here is derived from an EMBL/GenBank/DDBJ whole genome shotgun (WGS) entry which is preliminary data.</text>
</comment>
<dbReference type="AlphaFoldDB" id="A0A9D4E577"/>
<accession>A0A9D4E577</accession>
<dbReference type="EMBL" id="JAIWYP010000009">
    <property type="protein sequence ID" value="KAH3772660.1"/>
    <property type="molecule type" value="Genomic_DNA"/>
</dbReference>
<proteinExistence type="predicted"/>
<evidence type="ECO:0000313" key="2">
    <source>
        <dbReference type="Proteomes" id="UP000828390"/>
    </source>
</evidence>
<reference evidence="1" key="1">
    <citation type="journal article" date="2019" name="bioRxiv">
        <title>The Genome of the Zebra Mussel, Dreissena polymorpha: A Resource for Invasive Species Research.</title>
        <authorList>
            <person name="McCartney M.A."/>
            <person name="Auch B."/>
            <person name="Kono T."/>
            <person name="Mallez S."/>
            <person name="Zhang Y."/>
            <person name="Obille A."/>
            <person name="Becker A."/>
            <person name="Abrahante J.E."/>
            <person name="Garbe J."/>
            <person name="Badalamenti J.P."/>
            <person name="Herman A."/>
            <person name="Mangelson H."/>
            <person name="Liachko I."/>
            <person name="Sullivan S."/>
            <person name="Sone E.D."/>
            <person name="Koren S."/>
            <person name="Silverstein K.A.T."/>
            <person name="Beckman K.B."/>
            <person name="Gohl D.M."/>
        </authorList>
    </citation>
    <scope>NUCLEOTIDE SEQUENCE</scope>
    <source>
        <strain evidence="1">Duluth1</strain>
        <tissue evidence="1">Whole animal</tissue>
    </source>
</reference>
<reference evidence="1" key="2">
    <citation type="submission" date="2020-11" db="EMBL/GenBank/DDBJ databases">
        <authorList>
            <person name="McCartney M.A."/>
            <person name="Auch B."/>
            <person name="Kono T."/>
            <person name="Mallez S."/>
            <person name="Becker A."/>
            <person name="Gohl D.M."/>
            <person name="Silverstein K.A.T."/>
            <person name="Koren S."/>
            <person name="Bechman K.B."/>
            <person name="Herman A."/>
            <person name="Abrahante J.E."/>
            <person name="Garbe J."/>
        </authorList>
    </citation>
    <scope>NUCLEOTIDE SEQUENCE</scope>
    <source>
        <strain evidence="1">Duluth1</strain>
        <tissue evidence="1">Whole animal</tissue>
    </source>
</reference>
<gene>
    <name evidence="1" type="ORF">DPMN_174002</name>
</gene>
<name>A0A9D4E577_DREPO</name>
<dbReference type="Proteomes" id="UP000828390">
    <property type="component" value="Unassembled WGS sequence"/>
</dbReference>
<organism evidence="1 2">
    <name type="scientific">Dreissena polymorpha</name>
    <name type="common">Zebra mussel</name>
    <name type="synonym">Mytilus polymorpha</name>
    <dbReference type="NCBI Taxonomy" id="45954"/>
    <lineage>
        <taxon>Eukaryota</taxon>
        <taxon>Metazoa</taxon>
        <taxon>Spiralia</taxon>
        <taxon>Lophotrochozoa</taxon>
        <taxon>Mollusca</taxon>
        <taxon>Bivalvia</taxon>
        <taxon>Autobranchia</taxon>
        <taxon>Heteroconchia</taxon>
        <taxon>Euheterodonta</taxon>
        <taxon>Imparidentia</taxon>
        <taxon>Neoheterodontei</taxon>
        <taxon>Myida</taxon>
        <taxon>Dreissenoidea</taxon>
        <taxon>Dreissenidae</taxon>
        <taxon>Dreissena</taxon>
    </lineage>
</organism>